<keyword evidence="3" id="KW-0406">Ion transport</keyword>
<dbReference type="InterPro" id="IPR050873">
    <property type="entry name" value="V-ATPase_V0D/AC39_subunit"/>
</dbReference>
<dbReference type="Pfam" id="PF01992">
    <property type="entry name" value="vATP-synt_AC39"/>
    <property type="match status" value="1"/>
</dbReference>
<dbReference type="InterPro" id="IPR002843">
    <property type="entry name" value="ATPase_V0-cplx_csu/dsu"/>
</dbReference>
<evidence type="ECO:0000256" key="1">
    <source>
        <dbReference type="ARBA" id="ARBA00006709"/>
    </source>
</evidence>
<dbReference type="SUPFAM" id="SSF103486">
    <property type="entry name" value="V-type ATP synthase subunit C"/>
    <property type="match status" value="1"/>
</dbReference>
<proteinExistence type="inferred from homology"/>
<dbReference type="GO" id="GO:0046961">
    <property type="term" value="F:proton-transporting ATPase activity, rotational mechanism"/>
    <property type="evidence" value="ECO:0007669"/>
    <property type="project" value="InterPro"/>
</dbReference>
<dbReference type="InterPro" id="IPR044911">
    <property type="entry name" value="V-type_ATPase_csu/dsu_dom_3"/>
</dbReference>
<evidence type="ECO:0000256" key="3">
    <source>
        <dbReference type="ARBA" id="ARBA00023065"/>
    </source>
</evidence>
<dbReference type="InterPro" id="IPR036079">
    <property type="entry name" value="ATPase_csu/dsu_sf"/>
</dbReference>
<sequence length="334" mass="37381">MSYVYTVARLRGMETHLLDAAFFSRLIDSSTLEDALKALSETSYAQWLTQAGGEDFDKAIDEELLATCRELGQFVPDEGLLTLFRMPYDYHNVKVALKSLFRVRGGDAEGRRHDLLSPLGAFPSEGLVEAIETEEYGRLPYGLGDVVPHCWTLWDQTKNPQAVELLLDHHLFAAMLRIAGGLEMPDVVRWVRHRIDAENLKSAVRLARMRYDAAKGLPFFHEGGFIRAADVARLLGEPQETWGKILSYTDIGAVLDALQESSDVQAALSDVSKALDEYLIRVLERVRYSTSAPANVLLYLLTKEAEARNLRIALVCVAGGLSREFSRRLLSHAR</sequence>
<reference evidence="4 5" key="2">
    <citation type="submission" date="2010-03" db="EMBL/GenBank/DDBJ databases">
        <authorList>
            <person name="Pajon A."/>
        </authorList>
    </citation>
    <scope>NUCLEOTIDE SEQUENCE [LARGE SCALE GENOMIC DNA]</scope>
    <source>
        <strain evidence="4 5">SGP1</strain>
    </source>
</reference>
<keyword evidence="2" id="KW-0813">Transport</keyword>
<dbReference type="Gene3D" id="1.20.1690.10">
    <property type="entry name" value="V-type ATP synthase subunit C domain"/>
    <property type="match status" value="2"/>
</dbReference>
<dbReference type="InterPro" id="IPR035067">
    <property type="entry name" value="V-type_ATPase_csu/dsu"/>
</dbReference>
<evidence type="ECO:0000256" key="2">
    <source>
        <dbReference type="ARBA" id="ARBA00022448"/>
    </source>
</evidence>
<comment type="similarity">
    <text evidence="1">Belongs to the V-ATPase V0D/AC39 subunit family.</text>
</comment>
<protein>
    <submittedName>
        <fullName evidence="4">Archaeal/vacuolar-type H+-ATPase subunit C</fullName>
    </submittedName>
</protein>
<name>A0AB94IWH4_9BACT</name>
<organism evidence="4 5">
    <name type="scientific">Fretibacterium fastidiosum</name>
    <dbReference type="NCBI Taxonomy" id="651822"/>
    <lineage>
        <taxon>Bacteria</taxon>
        <taxon>Thermotogati</taxon>
        <taxon>Synergistota</taxon>
        <taxon>Synergistia</taxon>
        <taxon>Synergistales</taxon>
        <taxon>Aminobacteriaceae</taxon>
        <taxon>Fretibacterium</taxon>
    </lineage>
</organism>
<keyword evidence="5" id="KW-1185">Reference proteome</keyword>
<accession>A0AB94IWH4</accession>
<dbReference type="Proteomes" id="UP000008957">
    <property type="component" value="Chromosome"/>
</dbReference>
<dbReference type="PANTHER" id="PTHR38682:SF1">
    <property type="entry name" value="V-TYPE ATP SYNTHASE SUBUNIT C"/>
    <property type="match status" value="1"/>
</dbReference>
<dbReference type="KEGG" id="sbr:SY1_07370"/>
<dbReference type="Gene3D" id="1.10.132.50">
    <property type="entry name" value="ATP synthase (C/AC39) subunit, domain 3"/>
    <property type="match status" value="1"/>
</dbReference>
<evidence type="ECO:0000313" key="4">
    <source>
        <dbReference type="EMBL" id="CBL28071.1"/>
    </source>
</evidence>
<dbReference type="RefSeq" id="WP_015556218.1">
    <property type="nucleotide sequence ID" value="NC_021038.1"/>
</dbReference>
<dbReference type="AlphaFoldDB" id="A0AB94IWH4"/>
<gene>
    <name evidence="4" type="ORF">SY1_07370</name>
</gene>
<evidence type="ECO:0000313" key="5">
    <source>
        <dbReference type="Proteomes" id="UP000008957"/>
    </source>
</evidence>
<dbReference type="PANTHER" id="PTHR38682">
    <property type="entry name" value="V-TYPE ATP SYNTHASE SUBUNIT C"/>
    <property type="match status" value="1"/>
</dbReference>
<dbReference type="EMBL" id="FP929056">
    <property type="protein sequence ID" value="CBL28071.1"/>
    <property type="molecule type" value="Genomic_DNA"/>
</dbReference>
<reference evidence="5" key="1">
    <citation type="submission" date="2010-03" db="EMBL/GenBank/DDBJ databases">
        <title>The genome sequence of Synergistetes sp. SGP1.</title>
        <authorList>
            <consortium name="metaHIT consortium -- http://www.metahit.eu/"/>
            <person name="Pajon A."/>
            <person name="Turner K."/>
            <person name="Parkhill J."/>
            <person name="Wade W."/>
            <person name="Vartoukian S."/>
        </authorList>
    </citation>
    <scope>NUCLEOTIDE SEQUENCE [LARGE SCALE GENOMIC DNA]</scope>
    <source>
        <strain evidence="5">SGP1</strain>
    </source>
</reference>